<feature type="region of interest" description="Disordered" evidence="2">
    <location>
        <begin position="194"/>
        <end position="213"/>
    </location>
</feature>
<evidence type="ECO:0000313" key="5">
    <source>
        <dbReference type="Proteomes" id="UP000267096"/>
    </source>
</evidence>
<reference evidence="4 5" key="2">
    <citation type="submission" date="2018-11" db="EMBL/GenBank/DDBJ databases">
        <authorList>
            <consortium name="Pathogen Informatics"/>
        </authorList>
    </citation>
    <scope>NUCLEOTIDE SEQUENCE [LARGE SCALE GENOMIC DNA]</scope>
</reference>
<dbReference type="Proteomes" id="UP000267096">
    <property type="component" value="Unassembled WGS sequence"/>
</dbReference>
<dbReference type="AlphaFoldDB" id="A0A0M3KGJ3"/>
<feature type="compositionally biased region" description="Low complexity" evidence="2">
    <location>
        <begin position="50"/>
        <end position="64"/>
    </location>
</feature>
<proteinExistence type="predicted"/>
<dbReference type="EMBL" id="UYRR01037333">
    <property type="protein sequence ID" value="VDK69997.1"/>
    <property type="molecule type" value="Genomic_DNA"/>
</dbReference>
<accession>A0A0M3KGJ3</accession>
<gene>
    <name evidence="4" type="ORF">ASIM_LOCUS19491</name>
</gene>
<feature type="compositionally biased region" description="Low complexity" evidence="2">
    <location>
        <begin position="126"/>
        <end position="143"/>
    </location>
</feature>
<dbReference type="SUPFAM" id="SSF57667">
    <property type="entry name" value="beta-beta-alpha zinc fingers"/>
    <property type="match status" value="1"/>
</dbReference>
<sequence>MRPYKCGQCSKRYKTQAGLSNHLHQAHQRVATTVSQSLTPNLVPVSPSALSNSSATHLHTSSTAVDTSHNTTIISSSSSKSAMPSNQIGMTVSNAVSQQQGTMRLSSTQPVQTAPPPTAAGHQYHQQVSASNQSNLSSQQNIQVRSVGVALSSGGNSRSNSNINSSSMVDQQRISQSQYSAVIDPQPQIMSDQMQQRGNLQSGMQQQQQQQQKMPGRVMSAGSNMALVNRNAYHQHSANG</sequence>
<evidence type="ECO:0000313" key="4">
    <source>
        <dbReference type="EMBL" id="VDK69997.1"/>
    </source>
</evidence>
<name>A0A0M3KGJ3_ANISI</name>
<feature type="compositionally biased region" description="Low complexity" evidence="2">
    <location>
        <begin position="152"/>
        <end position="167"/>
    </location>
</feature>
<evidence type="ECO:0000313" key="6">
    <source>
        <dbReference type="WBParaSite" id="ASIM_0002010701-mRNA-1"/>
    </source>
</evidence>
<keyword evidence="1" id="KW-0479">Metal-binding</keyword>
<dbReference type="PROSITE" id="PS00028">
    <property type="entry name" value="ZINC_FINGER_C2H2_1"/>
    <property type="match status" value="1"/>
</dbReference>
<feature type="compositionally biased region" description="Polar residues" evidence="2">
    <location>
        <begin position="194"/>
        <end position="204"/>
    </location>
</feature>
<dbReference type="OrthoDB" id="5877817at2759"/>
<reference evidence="6" key="1">
    <citation type="submission" date="2017-02" db="UniProtKB">
        <authorList>
            <consortium name="WormBaseParasite"/>
        </authorList>
    </citation>
    <scope>IDENTIFICATION</scope>
</reference>
<evidence type="ECO:0000256" key="2">
    <source>
        <dbReference type="SAM" id="MobiDB-lite"/>
    </source>
</evidence>
<evidence type="ECO:0000256" key="1">
    <source>
        <dbReference type="PROSITE-ProRule" id="PRU00042"/>
    </source>
</evidence>
<dbReference type="InterPro" id="IPR013087">
    <property type="entry name" value="Znf_C2H2_type"/>
</dbReference>
<feature type="compositionally biased region" description="Polar residues" evidence="2">
    <location>
        <begin position="65"/>
        <end position="74"/>
    </location>
</feature>
<organism evidence="6">
    <name type="scientific">Anisakis simplex</name>
    <name type="common">Herring worm</name>
    <dbReference type="NCBI Taxonomy" id="6269"/>
    <lineage>
        <taxon>Eukaryota</taxon>
        <taxon>Metazoa</taxon>
        <taxon>Ecdysozoa</taxon>
        <taxon>Nematoda</taxon>
        <taxon>Chromadorea</taxon>
        <taxon>Rhabditida</taxon>
        <taxon>Spirurina</taxon>
        <taxon>Ascaridomorpha</taxon>
        <taxon>Ascaridoidea</taxon>
        <taxon>Anisakidae</taxon>
        <taxon>Anisakis</taxon>
        <taxon>Anisakis simplex complex</taxon>
    </lineage>
</organism>
<dbReference type="Gene3D" id="3.30.160.60">
    <property type="entry name" value="Classic Zinc Finger"/>
    <property type="match status" value="1"/>
</dbReference>
<feature type="domain" description="C2H2-type" evidence="3">
    <location>
        <begin position="4"/>
        <end position="27"/>
    </location>
</feature>
<dbReference type="GO" id="GO:0008270">
    <property type="term" value="F:zinc ion binding"/>
    <property type="evidence" value="ECO:0007669"/>
    <property type="project" value="UniProtKB-KW"/>
</dbReference>
<protein>
    <submittedName>
        <fullName evidence="6">C2H2-type domain-containing protein</fullName>
    </submittedName>
</protein>
<dbReference type="WBParaSite" id="ASIM_0002010701-mRNA-1">
    <property type="protein sequence ID" value="ASIM_0002010701-mRNA-1"/>
    <property type="gene ID" value="ASIM_0002010701"/>
</dbReference>
<keyword evidence="5" id="KW-1185">Reference proteome</keyword>
<dbReference type="InterPro" id="IPR036236">
    <property type="entry name" value="Znf_C2H2_sf"/>
</dbReference>
<dbReference type="PROSITE" id="PS50157">
    <property type="entry name" value="ZINC_FINGER_C2H2_2"/>
    <property type="match status" value="1"/>
</dbReference>
<feature type="region of interest" description="Disordered" evidence="2">
    <location>
        <begin position="45"/>
        <end position="174"/>
    </location>
</feature>
<evidence type="ECO:0000259" key="3">
    <source>
        <dbReference type="PROSITE" id="PS50157"/>
    </source>
</evidence>
<keyword evidence="1" id="KW-0862">Zinc</keyword>
<feature type="compositionally biased region" description="Polar residues" evidence="2">
    <location>
        <begin position="82"/>
        <end position="107"/>
    </location>
</feature>
<keyword evidence="1" id="KW-0863">Zinc-finger</keyword>